<protein>
    <submittedName>
        <fullName evidence="2">Helix-turn-helix domain-containing protein</fullName>
    </submittedName>
</protein>
<feature type="domain" description="HTH cro/C1-type" evidence="1">
    <location>
        <begin position="17"/>
        <end position="53"/>
    </location>
</feature>
<dbReference type="EMBL" id="JAEPCR010000077">
    <property type="protein sequence ID" value="MCG7979565.1"/>
    <property type="molecule type" value="Genomic_DNA"/>
</dbReference>
<gene>
    <name evidence="2" type="ORF">JAY77_15660</name>
</gene>
<organism evidence="2 3">
    <name type="scientific">Candidatus Thiodiazotropha taylori</name>
    <dbReference type="NCBI Taxonomy" id="2792791"/>
    <lineage>
        <taxon>Bacteria</taxon>
        <taxon>Pseudomonadati</taxon>
        <taxon>Pseudomonadota</taxon>
        <taxon>Gammaproteobacteria</taxon>
        <taxon>Chromatiales</taxon>
        <taxon>Sedimenticolaceae</taxon>
        <taxon>Candidatus Thiodiazotropha</taxon>
    </lineage>
</organism>
<accession>A0A9E4NMT3</accession>
<dbReference type="InterPro" id="IPR010982">
    <property type="entry name" value="Lambda_DNA-bd_dom_sf"/>
</dbReference>
<evidence type="ECO:0000313" key="2">
    <source>
        <dbReference type="EMBL" id="MCG7979565.1"/>
    </source>
</evidence>
<proteinExistence type="predicted"/>
<dbReference type="CDD" id="cd00093">
    <property type="entry name" value="HTH_XRE"/>
    <property type="match status" value="1"/>
</dbReference>
<dbReference type="InterPro" id="IPR001387">
    <property type="entry name" value="Cro/C1-type_HTH"/>
</dbReference>
<reference evidence="2" key="1">
    <citation type="journal article" date="2021" name="Proc. Natl. Acad. Sci. U.S.A.">
        <title>Global biogeography of chemosynthetic symbionts reveals both localized and globally distributed symbiont groups. .</title>
        <authorList>
            <person name="Osvatic J.T."/>
            <person name="Wilkins L.G.E."/>
            <person name="Leibrecht L."/>
            <person name="Leray M."/>
            <person name="Zauner S."/>
            <person name="Polzin J."/>
            <person name="Camacho Y."/>
            <person name="Gros O."/>
            <person name="van Gils J.A."/>
            <person name="Eisen J.A."/>
            <person name="Petersen J.M."/>
            <person name="Yuen B."/>
        </authorList>
    </citation>
    <scope>NUCLEOTIDE SEQUENCE</scope>
    <source>
        <strain evidence="2">MAGclacostrist055</strain>
    </source>
</reference>
<evidence type="ECO:0000313" key="3">
    <source>
        <dbReference type="Proteomes" id="UP000886674"/>
    </source>
</evidence>
<dbReference type="Proteomes" id="UP000886674">
    <property type="component" value="Unassembled WGS sequence"/>
</dbReference>
<dbReference type="PROSITE" id="PS50943">
    <property type="entry name" value="HTH_CROC1"/>
    <property type="match status" value="1"/>
</dbReference>
<name>A0A9E4NMT3_9GAMM</name>
<dbReference type="GO" id="GO:0003677">
    <property type="term" value="F:DNA binding"/>
    <property type="evidence" value="ECO:0007669"/>
    <property type="project" value="InterPro"/>
</dbReference>
<comment type="caution">
    <text evidence="2">The sequence shown here is derived from an EMBL/GenBank/DDBJ whole genome shotgun (WGS) entry which is preliminary data.</text>
</comment>
<dbReference type="AlphaFoldDB" id="A0A9E4NMT3"/>
<dbReference type="Pfam" id="PF01381">
    <property type="entry name" value="HTH_3"/>
    <property type="match status" value="1"/>
</dbReference>
<dbReference type="SUPFAM" id="SSF47413">
    <property type="entry name" value="lambda repressor-like DNA-binding domains"/>
    <property type="match status" value="1"/>
</dbReference>
<evidence type="ECO:0000259" key="1">
    <source>
        <dbReference type="PROSITE" id="PS50943"/>
    </source>
</evidence>
<dbReference type="Gene3D" id="1.10.260.40">
    <property type="entry name" value="lambda repressor-like DNA-binding domains"/>
    <property type="match status" value="1"/>
</dbReference>
<sequence length="127" mass="14486">MIATGEEIVLTPFGKMVRRSRDEQNKSLKEMAIQLGVPSSYLSAIEHGQKKVSGKIVDATYRFFGDMGPSREEWQRLAEDSPTHVKIDLTSADDLEREVYLAVGRKFKSMPLRVKQEIRDLLKDDDD</sequence>